<evidence type="ECO:0000313" key="2">
    <source>
        <dbReference type="EMBL" id="WOH03248.1"/>
    </source>
</evidence>
<organism evidence="2 3">
    <name type="scientific">Daucus carota subsp. sativus</name>
    <name type="common">Carrot</name>
    <dbReference type="NCBI Taxonomy" id="79200"/>
    <lineage>
        <taxon>Eukaryota</taxon>
        <taxon>Viridiplantae</taxon>
        <taxon>Streptophyta</taxon>
        <taxon>Embryophyta</taxon>
        <taxon>Tracheophyta</taxon>
        <taxon>Spermatophyta</taxon>
        <taxon>Magnoliopsida</taxon>
        <taxon>eudicotyledons</taxon>
        <taxon>Gunneridae</taxon>
        <taxon>Pentapetalae</taxon>
        <taxon>asterids</taxon>
        <taxon>campanulids</taxon>
        <taxon>Apiales</taxon>
        <taxon>Apiaceae</taxon>
        <taxon>Apioideae</taxon>
        <taxon>Scandiceae</taxon>
        <taxon>Daucinae</taxon>
        <taxon>Daucus</taxon>
        <taxon>Daucus sect. Daucus</taxon>
    </lineage>
</organism>
<reference evidence="2" key="1">
    <citation type="journal article" date="2016" name="Nat. Genet.">
        <title>A high-quality carrot genome assembly provides new insights into carotenoid accumulation and asterid genome evolution.</title>
        <authorList>
            <person name="Iorizzo M."/>
            <person name="Ellison S."/>
            <person name="Senalik D."/>
            <person name="Zeng P."/>
            <person name="Satapoomin P."/>
            <person name="Huang J."/>
            <person name="Bowman M."/>
            <person name="Iovene M."/>
            <person name="Sanseverino W."/>
            <person name="Cavagnaro P."/>
            <person name="Yildiz M."/>
            <person name="Macko-Podgorni A."/>
            <person name="Moranska E."/>
            <person name="Grzebelus E."/>
            <person name="Grzebelus D."/>
            <person name="Ashrafi H."/>
            <person name="Zheng Z."/>
            <person name="Cheng S."/>
            <person name="Spooner D."/>
            <person name="Van Deynze A."/>
            <person name="Simon P."/>
        </authorList>
    </citation>
    <scope>NUCLEOTIDE SEQUENCE</scope>
    <source>
        <tissue evidence="2">Leaf</tissue>
    </source>
</reference>
<proteinExistence type="predicted"/>
<feature type="region of interest" description="Disordered" evidence="1">
    <location>
        <begin position="45"/>
        <end position="110"/>
    </location>
</feature>
<accession>A0A164ZX47</accession>
<feature type="region of interest" description="Disordered" evidence="1">
    <location>
        <begin position="1"/>
        <end position="20"/>
    </location>
</feature>
<evidence type="ECO:0000256" key="1">
    <source>
        <dbReference type="SAM" id="MobiDB-lite"/>
    </source>
</evidence>
<gene>
    <name evidence="2" type="ORF">DCAR_0522644</name>
</gene>
<keyword evidence="3" id="KW-1185">Reference proteome</keyword>
<name>A0A164ZX47_DAUCS</name>
<feature type="compositionally biased region" description="Polar residues" evidence="1">
    <location>
        <begin position="50"/>
        <end position="78"/>
    </location>
</feature>
<feature type="compositionally biased region" description="Basic residues" evidence="1">
    <location>
        <begin position="1"/>
        <end position="11"/>
    </location>
</feature>
<evidence type="ECO:0000313" key="3">
    <source>
        <dbReference type="Proteomes" id="UP000077755"/>
    </source>
</evidence>
<protein>
    <submittedName>
        <fullName evidence="2">Uncharacterized protein</fullName>
    </submittedName>
</protein>
<reference evidence="2" key="2">
    <citation type="submission" date="2022-03" db="EMBL/GenBank/DDBJ databases">
        <title>Draft title - Genomic analysis of global carrot germplasm unveils the trajectory of domestication and the origin of high carotenoid orange carrot.</title>
        <authorList>
            <person name="Iorizzo M."/>
            <person name="Ellison S."/>
            <person name="Senalik D."/>
            <person name="Macko-Podgorni A."/>
            <person name="Grzebelus D."/>
            <person name="Bostan H."/>
            <person name="Rolling W."/>
            <person name="Curaba J."/>
            <person name="Simon P."/>
        </authorList>
    </citation>
    <scope>NUCLEOTIDE SEQUENCE</scope>
    <source>
        <tissue evidence="2">Leaf</tissue>
    </source>
</reference>
<dbReference type="AlphaFoldDB" id="A0A164ZX47"/>
<sequence length="110" mass="11665">MEQQARKRARPRLPVTADGAEKEFQAVAKCQAWLHTRIQHACLGQHGEEASQSGCSADSPNINASPAARPSNSGSCPNLNDAPVTGHANAEENNIGAYSSRFGASAHRSR</sequence>
<dbReference type="EMBL" id="CP093347">
    <property type="protein sequence ID" value="WOH03248.1"/>
    <property type="molecule type" value="Genomic_DNA"/>
</dbReference>
<dbReference type="Gramene" id="KZM96555">
    <property type="protein sequence ID" value="KZM96555"/>
    <property type="gene ID" value="DCAR_019797"/>
</dbReference>
<dbReference type="Proteomes" id="UP000077755">
    <property type="component" value="Chromosome 5"/>
</dbReference>